<evidence type="ECO:0000256" key="1">
    <source>
        <dbReference type="SAM" id="MobiDB-lite"/>
    </source>
</evidence>
<name>A0A0C3HHS5_OIDMZ</name>
<evidence type="ECO:0000313" key="3">
    <source>
        <dbReference type="Proteomes" id="UP000054321"/>
    </source>
</evidence>
<reference evidence="3" key="2">
    <citation type="submission" date="2015-01" db="EMBL/GenBank/DDBJ databases">
        <title>Evolutionary Origins and Diversification of the Mycorrhizal Mutualists.</title>
        <authorList>
            <consortium name="DOE Joint Genome Institute"/>
            <consortium name="Mycorrhizal Genomics Consortium"/>
            <person name="Kohler A."/>
            <person name="Kuo A."/>
            <person name="Nagy L.G."/>
            <person name="Floudas D."/>
            <person name="Copeland A."/>
            <person name="Barry K.W."/>
            <person name="Cichocki N."/>
            <person name="Veneault-Fourrey C."/>
            <person name="LaButti K."/>
            <person name="Lindquist E.A."/>
            <person name="Lipzen A."/>
            <person name="Lundell T."/>
            <person name="Morin E."/>
            <person name="Murat C."/>
            <person name="Riley R."/>
            <person name="Ohm R."/>
            <person name="Sun H."/>
            <person name="Tunlid A."/>
            <person name="Henrissat B."/>
            <person name="Grigoriev I.V."/>
            <person name="Hibbett D.S."/>
            <person name="Martin F."/>
        </authorList>
    </citation>
    <scope>NUCLEOTIDE SEQUENCE [LARGE SCALE GENOMIC DNA]</scope>
    <source>
        <strain evidence="3">Zn</strain>
    </source>
</reference>
<dbReference type="AlphaFoldDB" id="A0A0C3HHS5"/>
<feature type="region of interest" description="Disordered" evidence="1">
    <location>
        <begin position="104"/>
        <end position="138"/>
    </location>
</feature>
<feature type="region of interest" description="Disordered" evidence="1">
    <location>
        <begin position="201"/>
        <end position="229"/>
    </location>
</feature>
<dbReference type="Proteomes" id="UP000054321">
    <property type="component" value="Unassembled WGS sequence"/>
</dbReference>
<feature type="region of interest" description="Disordered" evidence="1">
    <location>
        <begin position="1"/>
        <end position="67"/>
    </location>
</feature>
<dbReference type="HOGENOM" id="CLU_1046218_0_0_1"/>
<reference evidence="2 3" key="1">
    <citation type="submission" date="2014-04" db="EMBL/GenBank/DDBJ databases">
        <authorList>
            <consortium name="DOE Joint Genome Institute"/>
            <person name="Kuo A."/>
            <person name="Martino E."/>
            <person name="Perotto S."/>
            <person name="Kohler A."/>
            <person name="Nagy L.G."/>
            <person name="Floudas D."/>
            <person name="Copeland A."/>
            <person name="Barry K.W."/>
            <person name="Cichocki N."/>
            <person name="Veneault-Fourrey C."/>
            <person name="LaButti K."/>
            <person name="Lindquist E.A."/>
            <person name="Lipzen A."/>
            <person name="Lundell T."/>
            <person name="Morin E."/>
            <person name="Murat C."/>
            <person name="Sun H."/>
            <person name="Tunlid A."/>
            <person name="Henrissat B."/>
            <person name="Grigoriev I.V."/>
            <person name="Hibbett D.S."/>
            <person name="Martin F."/>
            <person name="Nordberg H.P."/>
            <person name="Cantor M.N."/>
            <person name="Hua S.X."/>
        </authorList>
    </citation>
    <scope>NUCLEOTIDE SEQUENCE [LARGE SCALE GENOMIC DNA]</scope>
    <source>
        <strain evidence="2 3">Zn</strain>
    </source>
</reference>
<keyword evidence="3" id="KW-1185">Reference proteome</keyword>
<dbReference type="EMBL" id="KN832875">
    <property type="protein sequence ID" value="KIN01902.1"/>
    <property type="molecule type" value="Genomic_DNA"/>
</dbReference>
<protein>
    <submittedName>
        <fullName evidence="2">Uncharacterized protein</fullName>
    </submittedName>
</protein>
<evidence type="ECO:0000313" key="2">
    <source>
        <dbReference type="EMBL" id="KIN01902.1"/>
    </source>
</evidence>
<organism evidence="2 3">
    <name type="scientific">Oidiodendron maius (strain Zn)</name>
    <dbReference type="NCBI Taxonomy" id="913774"/>
    <lineage>
        <taxon>Eukaryota</taxon>
        <taxon>Fungi</taxon>
        <taxon>Dikarya</taxon>
        <taxon>Ascomycota</taxon>
        <taxon>Pezizomycotina</taxon>
        <taxon>Leotiomycetes</taxon>
        <taxon>Leotiomycetes incertae sedis</taxon>
        <taxon>Myxotrichaceae</taxon>
        <taxon>Oidiodendron</taxon>
    </lineage>
</organism>
<feature type="compositionally biased region" description="Low complexity" evidence="1">
    <location>
        <begin position="20"/>
        <end position="35"/>
    </location>
</feature>
<proteinExistence type="predicted"/>
<sequence length="266" mass="28154">MAWASTEGKPPLVASLSSPGAQALQGQARQGQAEAVDMVSRRPVARDADGPVGARRKAPGDAGEGEEGGCCVLPLFPLTHRASQRIASHSIAQHCNACATPANPPGHSRLRTESRVSQWAPPVSRLPPVDRGRRIGAGPSRARSLFSWRCSQDRANDVAKPRARRWQHWALLSWPHGTTTGANGSGGDRVVGDALTRVRTGSTATALEDGPFRRPTSPSPAAGSDPLSKCPEPGLAWKIEVPLNALSRRNSPLMAPLEITLCSARC</sequence>
<accession>A0A0C3HHS5</accession>
<gene>
    <name evidence="2" type="ORF">OIDMADRAFT_28035</name>
</gene>
<dbReference type="InParanoid" id="A0A0C3HHS5"/>